<name>A0A3S5FEI3_9PLAT</name>
<comment type="caution">
    <text evidence="1">The sequence shown here is derived from an EMBL/GenBank/DDBJ whole genome shotgun (WGS) entry which is preliminary data.</text>
</comment>
<proteinExistence type="predicted"/>
<accession>A0A3S5FEI3</accession>
<dbReference type="EMBL" id="CAAALY010074680">
    <property type="protein sequence ID" value="VEL25538.1"/>
    <property type="molecule type" value="Genomic_DNA"/>
</dbReference>
<evidence type="ECO:0000313" key="2">
    <source>
        <dbReference type="Proteomes" id="UP000784294"/>
    </source>
</evidence>
<dbReference type="AlphaFoldDB" id="A0A3S5FEI3"/>
<protein>
    <submittedName>
        <fullName evidence="1">Uncharacterized protein</fullName>
    </submittedName>
</protein>
<reference evidence="1" key="1">
    <citation type="submission" date="2018-11" db="EMBL/GenBank/DDBJ databases">
        <authorList>
            <consortium name="Pathogen Informatics"/>
        </authorList>
    </citation>
    <scope>NUCLEOTIDE SEQUENCE</scope>
</reference>
<dbReference type="Proteomes" id="UP000784294">
    <property type="component" value="Unassembled WGS sequence"/>
</dbReference>
<gene>
    <name evidence="1" type="ORF">PXEA_LOCUS18978</name>
</gene>
<organism evidence="1 2">
    <name type="scientific">Protopolystoma xenopodis</name>
    <dbReference type="NCBI Taxonomy" id="117903"/>
    <lineage>
        <taxon>Eukaryota</taxon>
        <taxon>Metazoa</taxon>
        <taxon>Spiralia</taxon>
        <taxon>Lophotrochozoa</taxon>
        <taxon>Platyhelminthes</taxon>
        <taxon>Monogenea</taxon>
        <taxon>Polyopisthocotylea</taxon>
        <taxon>Polystomatidea</taxon>
        <taxon>Polystomatidae</taxon>
        <taxon>Protopolystoma</taxon>
    </lineage>
</organism>
<keyword evidence="2" id="KW-1185">Reference proteome</keyword>
<sequence length="108" mass="12380">MSGLLLGWLPVGQPVDGFIPFTPSFHSIHHVVSRAYTQSHTQRFKQTHTMACGHGLAKPRHDRVLREILSQHVRVCKQYFDCSRLTSLGPVITCDKSAHLLELFRFWL</sequence>
<evidence type="ECO:0000313" key="1">
    <source>
        <dbReference type="EMBL" id="VEL25538.1"/>
    </source>
</evidence>